<dbReference type="InterPro" id="IPR012341">
    <property type="entry name" value="6hp_glycosidase-like_sf"/>
</dbReference>
<feature type="region of interest" description="Disordered" evidence="1">
    <location>
        <begin position="1080"/>
        <end position="1105"/>
    </location>
</feature>
<dbReference type="GO" id="GO:0005975">
    <property type="term" value="P:carbohydrate metabolic process"/>
    <property type="evidence" value="ECO:0007669"/>
    <property type="project" value="InterPro"/>
</dbReference>
<dbReference type="OrthoDB" id="730489at2759"/>
<keyword evidence="2" id="KW-1133">Transmembrane helix</keyword>
<feature type="region of interest" description="Disordered" evidence="1">
    <location>
        <begin position="514"/>
        <end position="570"/>
    </location>
</feature>
<feature type="region of interest" description="Disordered" evidence="1">
    <location>
        <begin position="272"/>
        <end position="348"/>
    </location>
</feature>
<evidence type="ECO:0000259" key="4">
    <source>
        <dbReference type="Pfam" id="PF12215"/>
    </source>
</evidence>
<feature type="region of interest" description="Disordered" evidence="1">
    <location>
        <begin position="1"/>
        <end position="28"/>
    </location>
</feature>
<evidence type="ECO:0000259" key="3">
    <source>
        <dbReference type="Pfam" id="PF04685"/>
    </source>
</evidence>
<dbReference type="AlphaFoldDB" id="A0A448ZE84"/>
<feature type="region of interest" description="Disordered" evidence="1">
    <location>
        <begin position="45"/>
        <end position="67"/>
    </location>
</feature>
<keyword evidence="6" id="KW-1185">Reference proteome</keyword>
<dbReference type="SUPFAM" id="SSF48208">
    <property type="entry name" value="Six-hairpin glycosidases"/>
    <property type="match status" value="1"/>
</dbReference>
<protein>
    <submittedName>
        <fullName evidence="5">Uncharacterized protein</fullName>
    </submittedName>
</protein>
<evidence type="ECO:0000313" key="5">
    <source>
        <dbReference type="EMBL" id="VEU40362.1"/>
    </source>
</evidence>
<organism evidence="5 6">
    <name type="scientific">Pseudo-nitzschia multistriata</name>
    <dbReference type="NCBI Taxonomy" id="183589"/>
    <lineage>
        <taxon>Eukaryota</taxon>
        <taxon>Sar</taxon>
        <taxon>Stramenopiles</taxon>
        <taxon>Ochrophyta</taxon>
        <taxon>Bacillariophyta</taxon>
        <taxon>Bacillariophyceae</taxon>
        <taxon>Bacillariophycidae</taxon>
        <taxon>Bacillariales</taxon>
        <taxon>Bacillariaceae</taxon>
        <taxon>Pseudo-nitzschia</taxon>
    </lineage>
</organism>
<reference evidence="5 6" key="1">
    <citation type="submission" date="2019-01" db="EMBL/GenBank/DDBJ databases">
        <authorList>
            <person name="Ferrante I. M."/>
        </authorList>
    </citation>
    <scope>NUCLEOTIDE SEQUENCE [LARGE SCALE GENOMIC DNA]</scope>
    <source>
        <strain evidence="5 6">B856</strain>
    </source>
</reference>
<dbReference type="EMBL" id="CAACVS010000277">
    <property type="protein sequence ID" value="VEU40362.1"/>
    <property type="molecule type" value="Genomic_DNA"/>
</dbReference>
<dbReference type="Pfam" id="PF04685">
    <property type="entry name" value="DUF608"/>
    <property type="match status" value="1"/>
</dbReference>
<feature type="transmembrane region" description="Helical" evidence="2">
    <location>
        <begin position="1118"/>
        <end position="1145"/>
    </location>
</feature>
<dbReference type="InterPro" id="IPR006775">
    <property type="entry name" value="GH116_catalytic"/>
</dbReference>
<dbReference type="PANTHER" id="PTHR12654">
    <property type="entry name" value="BILE ACID BETA-GLUCOSIDASE-RELATED"/>
    <property type="match status" value="1"/>
</dbReference>
<feature type="compositionally biased region" description="Basic and acidic residues" evidence="1">
    <location>
        <begin position="328"/>
        <end position="342"/>
    </location>
</feature>
<dbReference type="Proteomes" id="UP000291116">
    <property type="component" value="Unassembled WGS sequence"/>
</dbReference>
<evidence type="ECO:0000256" key="1">
    <source>
        <dbReference type="SAM" id="MobiDB-lite"/>
    </source>
</evidence>
<dbReference type="InterPro" id="IPR008928">
    <property type="entry name" value="6-hairpin_glycosidase_sf"/>
</dbReference>
<dbReference type="PANTHER" id="PTHR12654:SF4">
    <property type="entry name" value="PB1 DOMAIN-CONTAINING PROTEIN"/>
    <property type="match status" value="1"/>
</dbReference>
<dbReference type="InterPro" id="IPR052566">
    <property type="entry name" value="Non-lysos_glucosylceramidase"/>
</dbReference>
<feature type="domain" description="Glycosyl-hydrolase family 116 catalytic region" evidence="3">
    <location>
        <begin position="685"/>
        <end position="940"/>
    </location>
</feature>
<name>A0A448ZE84_9STRA</name>
<evidence type="ECO:0000256" key="2">
    <source>
        <dbReference type="SAM" id="Phobius"/>
    </source>
</evidence>
<dbReference type="Gene3D" id="1.50.10.10">
    <property type="match status" value="1"/>
</dbReference>
<feature type="compositionally biased region" description="Basic and acidic residues" evidence="1">
    <location>
        <begin position="272"/>
        <end position="282"/>
    </location>
</feature>
<feature type="domain" description="Glycosyl-hydrolase family 116 N-terminal" evidence="4">
    <location>
        <begin position="94"/>
        <end position="491"/>
    </location>
</feature>
<dbReference type="Pfam" id="PF12215">
    <property type="entry name" value="Glyco_hydr_116N"/>
    <property type="match status" value="1"/>
</dbReference>
<keyword evidence="2" id="KW-0812">Transmembrane</keyword>
<evidence type="ECO:0000313" key="6">
    <source>
        <dbReference type="Proteomes" id="UP000291116"/>
    </source>
</evidence>
<gene>
    <name evidence="5" type="ORF">PSNMU_V1.4_AUG-EV-PASAV3_0072450</name>
</gene>
<accession>A0A448ZE84</accession>
<feature type="compositionally biased region" description="Low complexity" evidence="1">
    <location>
        <begin position="46"/>
        <end position="64"/>
    </location>
</feature>
<dbReference type="InterPro" id="IPR024462">
    <property type="entry name" value="GH116_N"/>
</dbReference>
<sequence length="1150" mass="122241">MAEGCCGNPGLRPCKQTPGPGRRAAEHRSEGASCAGVCLSPGDNGTQAAATGTETTAAATATPTSTPPHDPWTYHTRANHHQQQQQQQTRHLEFPLGGFGTGNVLLTGDGRLDGWDVLNQFRNPEYTPLHSLPVLPGDDGTGSNCWAISAVPDGDENPGASRRSLLLRSADRGGGSPPRTHGSPDASPVPACVPGLAFRARYPIAEVSYETPPSFPLGDVSLEAMTPLVPTATKESSYPMAVFAISFSNTHPTRTVSVDVMQSTLNFVGWDGGRERERESKRHGSSGCTGTKGSWPDRTARLPACLWGGNTNQPFAHTGPPSPSAGSKNEDGSRPSHGETSDRRRRSCTGLFLYSQNGDLEGDLSRKGSVALSAIHPPGPEPAACSPAIGLIGGVGSSAELFRRFRDRDFEAPPGAGQAAGPPPSRDGTTYIGAVVQSFTGIPPGATVEAVFCLSWHFPYRPCTAPRDNLPGDWFGNRYTQWFGNAMEVACRFCDTFSTGIVAEAGACLGAGAGGRDRKHDNHCGAGAGADGNKSENKNENEEAPAVNATNGDGAMAQSEKGTGHALDTKPPKNLLELTRLYVETLYSSTIPWEILESAAGRVAVARSPTMFWTESGIVLGNEGNECCPLNCTHVYGYTTLLERLFPDLARDMRTSDFVRNFDLSTKGGCTTRFGGDDPFAIDGGLACVIKTYLVVLQSDPGLEFLKSVWPGVKGQMEEVFAKHLDAKAGVILVPQQNTYDTAMEGANTFIGSYLVTALRATSAMATWMGDVNFSKKCEKQAEVSRAKYEELCWREDLGYYVADVDETNCQNSYGPGCFIDQLAAIGLSAACGLGHVFDPDREARARRAIVRNNKVSCPPFRDQQCHLFQGDSGLRVCTYPNGKLGSGMVYSDLVSSGFAYPVAAGCLLDGNWEDATRICRMIRDRQSGVHRSPWNEPECGQYYARSMAGWNLLDQACGFSYDSTKAAIGFRPGIHATSFSCFCTFAGGFGEFRQTGTTTTANGTVLAEGTVRLGVLYGSTKLKTIRLNTTARVVKASLDGKSLDASIDATGAVALASEITIGEDSVLTLILSAPSGHETKERTFYPNGAATQEPPPTRKQPSSVSPCTVFAPIQTKVAAAIILIGAIVAIRFALCSCGGALGFLRASES</sequence>
<dbReference type="GO" id="GO:0008422">
    <property type="term" value="F:beta-glucosidase activity"/>
    <property type="evidence" value="ECO:0007669"/>
    <property type="project" value="TreeGrafter"/>
</dbReference>
<feature type="region of interest" description="Disordered" evidence="1">
    <location>
        <begin position="168"/>
        <end position="189"/>
    </location>
</feature>
<keyword evidence="2" id="KW-0472">Membrane</keyword>
<proteinExistence type="predicted"/>